<evidence type="ECO:0000256" key="1">
    <source>
        <dbReference type="SAM" id="MobiDB-lite"/>
    </source>
</evidence>
<dbReference type="Proteomes" id="UP000531594">
    <property type="component" value="Unassembled WGS sequence"/>
</dbReference>
<keyword evidence="2" id="KW-0472">Membrane</keyword>
<keyword evidence="2" id="KW-1133">Transmembrane helix</keyword>
<organism evidence="3 4">
    <name type="scientific">Bacillus benzoevorans</name>
    <dbReference type="NCBI Taxonomy" id="1456"/>
    <lineage>
        <taxon>Bacteria</taxon>
        <taxon>Bacillati</taxon>
        <taxon>Bacillota</taxon>
        <taxon>Bacilli</taxon>
        <taxon>Bacillales</taxon>
        <taxon>Bacillaceae</taxon>
        <taxon>Bacillus</taxon>
    </lineage>
</organism>
<comment type="caution">
    <text evidence="3">The sequence shown here is derived from an EMBL/GenBank/DDBJ whole genome shotgun (WGS) entry which is preliminary data.</text>
</comment>
<dbReference type="GO" id="GO:0045881">
    <property type="term" value="P:positive regulation of sporulation resulting in formation of a cellular spore"/>
    <property type="evidence" value="ECO:0007669"/>
    <property type="project" value="InterPro"/>
</dbReference>
<keyword evidence="4" id="KW-1185">Reference proteome</keyword>
<evidence type="ECO:0000313" key="3">
    <source>
        <dbReference type="EMBL" id="MBB6447569.1"/>
    </source>
</evidence>
<feature type="compositionally biased region" description="Basic and acidic residues" evidence="1">
    <location>
        <begin position="203"/>
        <end position="217"/>
    </location>
</feature>
<feature type="transmembrane region" description="Helical" evidence="2">
    <location>
        <begin position="122"/>
        <end position="144"/>
    </location>
</feature>
<gene>
    <name evidence="3" type="ORF">HNR53_004253</name>
</gene>
<name>A0A7X0LYL5_9BACI</name>
<feature type="transmembrane region" description="Helical" evidence="2">
    <location>
        <begin position="151"/>
        <end position="171"/>
    </location>
</feature>
<feature type="region of interest" description="Disordered" evidence="1">
    <location>
        <begin position="203"/>
        <end position="233"/>
    </location>
</feature>
<protein>
    <submittedName>
        <fullName evidence="3">KinB signaling pathway activation protein</fullName>
    </submittedName>
</protein>
<accession>A0A7X0LYL5</accession>
<proteinExistence type="predicted"/>
<feature type="transmembrane region" description="Helical" evidence="2">
    <location>
        <begin position="53"/>
        <end position="78"/>
    </location>
</feature>
<dbReference type="Pfam" id="PF14089">
    <property type="entry name" value="KbaA"/>
    <property type="match status" value="1"/>
</dbReference>
<sequence>MGDMFVTSRNVVHLFFTTLFIGGVVTVITGFIVRWNEFEPYFMNFDIIKIFSTLLWLFGVGMTFSAISQMGFFAYLTVHRFGLGIFKAPSLWNGIQIVLILFVLFDLVYFRYKSFAEAGEGILPYLAPAVMILIVASIVAYFKVRQTNKSAFIPAVFFMIVITVIEWVPVLRPNETSWVYLMIFPLLVCNTYQLLILHRLNEKSQKERDERSKEKGNKASAAKKAGKKAAEKH</sequence>
<keyword evidence="2" id="KW-0812">Transmembrane</keyword>
<feature type="transmembrane region" description="Helical" evidence="2">
    <location>
        <begin position="12"/>
        <end position="33"/>
    </location>
</feature>
<dbReference type="AlphaFoldDB" id="A0A7X0LYL5"/>
<reference evidence="3 4" key="1">
    <citation type="submission" date="2020-08" db="EMBL/GenBank/DDBJ databases">
        <title>Genomic Encyclopedia of Type Strains, Phase IV (KMG-IV): sequencing the most valuable type-strain genomes for metagenomic binning, comparative biology and taxonomic classification.</title>
        <authorList>
            <person name="Goeker M."/>
        </authorList>
    </citation>
    <scope>NUCLEOTIDE SEQUENCE [LARGE SCALE GENOMIC DNA]</scope>
    <source>
        <strain evidence="3 4">DSM 5391</strain>
    </source>
</reference>
<dbReference type="SMART" id="SM01251">
    <property type="entry name" value="KbaA"/>
    <property type="match status" value="1"/>
</dbReference>
<feature type="transmembrane region" description="Helical" evidence="2">
    <location>
        <begin position="90"/>
        <end position="110"/>
    </location>
</feature>
<dbReference type="PIRSF" id="PIRSF029886">
    <property type="entry name" value="KBAA"/>
    <property type="match status" value="1"/>
</dbReference>
<dbReference type="InterPro" id="IPR024164">
    <property type="entry name" value="KinB-signalling_activ"/>
</dbReference>
<evidence type="ECO:0000313" key="4">
    <source>
        <dbReference type="Proteomes" id="UP000531594"/>
    </source>
</evidence>
<evidence type="ECO:0000256" key="2">
    <source>
        <dbReference type="SAM" id="Phobius"/>
    </source>
</evidence>
<feature type="transmembrane region" description="Helical" evidence="2">
    <location>
        <begin position="177"/>
        <end position="197"/>
    </location>
</feature>
<dbReference type="EMBL" id="JACHGK010000023">
    <property type="protein sequence ID" value="MBB6447569.1"/>
    <property type="molecule type" value="Genomic_DNA"/>
</dbReference>